<name>A0AA38KZ26_TAXCH</name>
<dbReference type="Proteomes" id="UP000824469">
    <property type="component" value="Unassembled WGS sequence"/>
</dbReference>
<sequence>MADSNSRTPAVKDEDQELINLSEVFSVNSEVDIVDESSPTPEWKLPKKSYSE</sequence>
<proteinExistence type="predicted"/>
<gene>
    <name evidence="1" type="ORF">KI387_025586</name>
</gene>
<protein>
    <submittedName>
        <fullName evidence="1">Uncharacterized protein</fullName>
    </submittedName>
</protein>
<evidence type="ECO:0000313" key="1">
    <source>
        <dbReference type="EMBL" id="KAH9310551.1"/>
    </source>
</evidence>
<accession>A0AA38KZ26</accession>
<dbReference type="EMBL" id="JAHRHJ020000006">
    <property type="protein sequence ID" value="KAH9310551.1"/>
    <property type="molecule type" value="Genomic_DNA"/>
</dbReference>
<feature type="non-terminal residue" evidence="1">
    <location>
        <position position="52"/>
    </location>
</feature>
<reference evidence="1 2" key="1">
    <citation type="journal article" date="2021" name="Nat. Plants">
        <title>The Taxus genome provides insights into paclitaxel biosynthesis.</title>
        <authorList>
            <person name="Xiong X."/>
            <person name="Gou J."/>
            <person name="Liao Q."/>
            <person name="Li Y."/>
            <person name="Zhou Q."/>
            <person name="Bi G."/>
            <person name="Li C."/>
            <person name="Du R."/>
            <person name="Wang X."/>
            <person name="Sun T."/>
            <person name="Guo L."/>
            <person name="Liang H."/>
            <person name="Lu P."/>
            <person name="Wu Y."/>
            <person name="Zhang Z."/>
            <person name="Ro D.K."/>
            <person name="Shang Y."/>
            <person name="Huang S."/>
            <person name="Yan J."/>
        </authorList>
    </citation>
    <scope>NUCLEOTIDE SEQUENCE [LARGE SCALE GENOMIC DNA]</scope>
    <source>
        <strain evidence="1">Ta-2019</strain>
    </source>
</reference>
<evidence type="ECO:0000313" key="2">
    <source>
        <dbReference type="Proteomes" id="UP000824469"/>
    </source>
</evidence>
<organism evidence="1 2">
    <name type="scientific">Taxus chinensis</name>
    <name type="common">Chinese yew</name>
    <name type="synonym">Taxus wallichiana var. chinensis</name>
    <dbReference type="NCBI Taxonomy" id="29808"/>
    <lineage>
        <taxon>Eukaryota</taxon>
        <taxon>Viridiplantae</taxon>
        <taxon>Streptophyta</taxon>
        <taxon>Embryophyta</taxon>
        <taxon>Tracheophyta</taxon>
        <taxon>Spermatophyta</taxon>
        <taxon>Pinopsida</taxon>
        <taxon>Pinidae</taxon>
        <taxon>Conifers II</taxon>
        <taxon>Cupressales</taxon>
        <taxon>Taxaceae</taxon>
        <taxon>Taxus</taxon>
    </lineage>
</organism>
<keyword evidence="2" id="KW-1185">Reference proteome</keyword>
<comment type="caution">
    <text evidence="1">The sequence shown here is derived from an EMBL/GenBank/DDBJ whole genome shotgun (WGS) entry which is preliminary data.</text>
</comment>
<dbReference type="AlphaFoldDB" id="A0AA38KZ26"/>